<dbReference type="Gene3D" id="3.40.50.10330">
    <property type="entry name" value="Probable inorganic polyphosphate/atp-NAD kinase, domain 1"/>
    <property type="match status" value="1"/>
</dbReference>
<evidence type="ECO:0000256" key="5">
    <source>
        <dbReference type="ARBA" id="ARBA00022723"/>
    </source>
</evidence>
<keyword evidence="4" id="KW-0808">Transferase</keyword>
<dbReference type="RefSeq" id="WP_170230158.1">
    <property type="nucleotide sequence ID" value="NZ_BJXX01000050.1"/>
</dbReference>
<keyword evidence="9" id="KW-0460">Magnesium</keyword>
<evidence type="ECO:0000256" key="11">
    <source>
        <dbReference type="ARBA" id="ARBA00023209"/>
    </source>
</evidence>
<dbReference type="NCBIfam" id="TIGR00147">
    <property type="entry name" value="YegS/Rv2252/BmrU family lipid kinase"/>
    <property type="match status" value="1"/>
</dbReference>
<keyword evidence="15" id="KW-1185">Reference proteome</keyword>
<evidence type="ECO:0000256" key="4">
    <source>
        <dbReference type="ARBA" id="ARBA00022679"/>
    </source>
</evidence>
<comment type="caution">
    <text evidence="14">The sequence shown here is derived from an EMBL/GenBank/DDBJ whole genome shotgun (WGS) entry which is preliminary data.</text>
</comment>
<dbReference type="AlphaFoldDB" id="A0A511V7M9"/>
<keyword evidence="6" id="KW-0547">Nucleotide-binding</keyword>
<evidence type="ECO:0000256" key="2">
    <source>
        <dbReference type="ARBA" id="ARBA00005983"/>
    </source>
</evidence>
<dbReference type="Pfam" id="PF00781">
    <property type="entry name" value="DAGK_cat"/>
    <property type="match status" value="1"/>
</dbReference>
<keyword evidence="10" id="KW-0443">Lipid metabolism</keyword>
<sequence>MVIFIVNPVSGNGRGKKIWSQLESVLEERQIVYTVHFTKGPKHATFLAKEILKVSKVEAVIVVGGDGTLHEVAQGLIGTHIPLGCIPAGSGNDFARAFRISTNSTKALDMLLSSKPYKIDVAQINDGFFVNGAGIGFDGAVARMTNESKIKCWLNRMKLGRLAYVIIALRLLCTFRPIALTLTIDGKHYFYNNVWLIAVSNIPFYGGGMSICPDAMYDDGLLDLCIVSNINRFHFLRSLVKVFKGKHTSEPGVIMMRGRKISVQSKKTLPIHTDGECYQPTSATINVQRRALNVLYVPFMNKSC</sequence>
<gene>
    <name evidence="14" type="ORF">ADA01nite_11530</name>
</gene>
<dbReference type="Pfam" id="PF19279">
    <property type="entry name" value="YegS_C"/>
    <property type="match status" value="1"/>
</dbReference>
<evidence type="ECO:0000313" key="15">
    <source>
        <dbReference type="Proteomes" id="UP000321157"/>
    </source>
</evidence>
<evidence type="ECO:0000256" key="3">
    <source>
        <dbReference type="ARBA" id="ARBA00022516"/>
    </source>
</evidence>
<keyword evidence="3" id="KW-0444">Lipid biosynthesis</keyword>
<evidence type="ECO:0000256" key="8">
    <source>
        <dbReference type="ARBA" id="ARBA00022840"/>
    </source>
</evidence>
<dbReference type="InterPro" id="IPR016064">
    <property type="entry name" value="NAD/diacylglycerol_kinase_sf"/>
</dbReference>
<evidence type="ECO:0000256" key="6">
    <source>
        <dbReference type="ARBA" id="ARBA00022741"/>
    </source>
</evidence>
<name>A0A511V7M9_9BACL</name>
<dbReference type="SUPFAM" id="SSF111331">
    <property type="entry name" value="NAD kinase/diacylglycerol kinase-like"/>
    <property type="match status" value="1"/>
</dbReference>
<dbReference type="EMBL" id="BJXX01000050">
    <property type="protein sequence ID" value="GEN33693.1"/>
    <property type="molecule type" value="Genomic_DNA"/>
</dbReference>
<dbReference type="InterPro" id="IPR045540">
    <property type="entry name" value="YegS/DAGK_C"/>
</dbReference>
<evidence type="ECO:0000256" key="12">
    <source>
        <dbReference type="ARBA" id="ARBA00023264"/>
    </source>
</evidence>
<evidence type="ECO:0000256" key="1">
    <source>
        <dbReference type="ARBA" id="ARBA00001946"/>
    </source>
</evidence>
<keyword evidence="8" id="KW-0067">ATP-binding</keyword>
<dbReference type="GO" id="GO:0008654">
    <property type="term" value="P:phospholipid biosynthetic process"/>
    <property type="evidence" value="ECO:0007669"/>
    <property type="project" value="UniProtKB-KW"/>
</dbReference>
<keyword evidence="7 14" id="KW-0418">Kinase</keyword>
<dbReference type="SMART" id="SM00046">
    <property type="entry name" value="DAGKc"/>
    <property type="match status" value="1"/>
</dbReference>
<keyword evidence="11" id="KW-0594">Phospholipid biosynthesis</keyword>
<dbReference type="GO" id="GO:0005886">
    <property type="term" value="C:plasma membrane"/>
    <property type="evidence" value="ECO:0007669"/>
    <property type="project" value="TreeGrafter"/>
</dbReference>
<dbReference type="Proteomes" id="UP000321157">
    <property type="component" value="Unassembled WGS sequence"/>
</dbReference>
<evidence type="ECO:0000259" key="13">
    <source>
        <dbReference type="PROSITE" id="PS50146"/>
    </source>
</evidence>
<dbReference type="InterPro" id="IPR005218">
    <property type="entry name" value="Diacylglycerol/lipid_kinase"/>
</dbReference>
<dbReference type="InterPro" id="IPR001206">
    <property type="entry name" value="Diacylglycerol_kinase_cat_dom"/>
</dbReference>
<dbReference type="InterPro" id="IPR017438">
    <property type="entry name" value="ATP-NAD_kinase_N"/>
</dbReference>
<evidence type="ECO:0000256" key="9">
    <source>
        <dbReference type="ARBA" id="ARBA00022842"/>
    </source>
</evidence>
<evidence type="ECO:0000256" key="10">
    <source>
        <dbReference type="ARBA" id="ARBA00023098"/>
    </source>
</evidence>
<protein>
    <submittedName>
        <fullName evidence="14">Diacylglycerol kinase</fullName>
    </submittedName>
</protein>
<keyword evidence="5" id="KW-0479">Metal-binding</keyword>
<comment type="cofactor">
    <cofactor evidence="1">
        <name>Mg(2+)</name>
        <dbReference type="ChEBI" id="CHEBI:18420"/>
    </cofactor>
</comment>
<evidence type="ECO:0000313" key="14">
    <source>
        <dbReference type="EMBL" id="GEN33693.1"/>
    </source>
</evidence>
<dbReference type="PANTHER" id="PTHR12358">
    <property type="entry name" value="SPHINGOSINE KINASE"/>
    <property type="match status" value="1"/>
</dbReference>
<comment type="similarity">
    <text evidence="2">Belongs to the diacylglycerol/lipid kinase family.</text>
</comment>
<dbReference type="GO" id="GO:0046872">
    <property type="term" value="F:metal ion binding"/>
    <property type="evidence" value="ECO:0007669"/>
    <property type="project" value="UniProtKB-KW"/>
</dbReference>
<dbReference type="Gene3D" id="2.60.200.40">
    <property type="match status" value="1"/>
</dbReference>
<reference evidence="14 15" key="1">
    <citation type="submission" date="2019-07" db="EMBL/GenBank/DDBJ databases">
        <title>Whole genome shotgun sequence of Aneurinibacillus danicus NBRC 102444.</title>
        <authorList>
            <person name="Hosoyama A."/>
            <person name="Uohara A."/>
            <person name="Ohji S."/>
            <person name="Ichikawa N."/>
        </authorList>
    </citation>
    <scope>NUCLEOTIDE SEQUENCE [LARGE SCALE GENOMIC DNA]</scope>
    <source>
        <strain evidence="14 15">NBRC 102444</strain>
    </source>
</reference>
<dbReference type="PANTHER" id="PTHR12358:SF106">
    <property type="entry name" value="LIPID KINASE YEGS"/>
    <property type="match status" value="1"/>
</dbReference>
<accession>A0A511V7M9</accession>
<evidence type="ECO:0000256" key="7">
    <source>
        <dbReference type="ARBA" id="ARBA00022777"/>
    </source>
</evidence>
<dbReference type="GO" id="GO:0016301">
    <property type="term" value="F:kinase activity"/>
    <property type="evidence" value="ECO:0007669"/>
    <property type="project" value="UniProtKB-KW"/>
</dbReference>
<dbReference type="GO" id="GO:0005524">
    <property type="term" value="F:ATP binding"/>
    <property type="evidence" value="ECO:0007669"/>
    <property type="project" value="UniProtKB-KW"/>
</dbReference>
<dbReference type="InterPro" id="IPR050187">
    <property type="entry name" value="Lipid_Phosphate_FormReg"/>
</dbReference>
<feature type="domain" description="DAGKc" evidence="13">
    <location>
        <begin position="1"/>
        <end position="127"/>
    </location>
</feature>
<proteinExistence type="inferred from homology"/>
<keyword evidence="12" id="KW-1208">Phospholipid metabolism</keyword>
<dbReference type="PROSITE" id="PS50146">
    <property type="entry name" value="DAGK"/>
    <property type="match status" value="1"/>
</dbReference>
<organism evidence="14 15">
    <name type="scientific">Aneurinibacillus danicus</name>
    <dbReference type="NCBI Taxonomy" id="267746"/>
    <lineage>
        <taxon>Bacteria</taxon>
        <taxon>Bacillati</taxon>
        <taxon>Bacillota</taxon>
        <taxon>Bacilli</taxon>
        <taxon>Bacillales</taxon>
        <taxon>Paenibacillaceae</taxon>
        <taxon>Aneurinibacillus group</taxon>
        <taxon>Aneurinibacillus</taxon>
    </lineage>
</organism>